<accession>M4VB61</accession>
<evidence type="ECO:0000313" key="1">
    <source>
        <dbReference type="EMBL" id="AGH95715.1"/>
    </source>
</evidence>
<reference evidence="1 2" key="1">
    <citation type="journal article" date="2013" name="ISME J.">
        <title>By their genes ye shall know them: genomic signatures of predatory bacteria.</title>
        <authorList>
            <person name="Pasternak Z."/>
            <person name="Pietrokovski S."/>
            <person name="Rotem O."/>
            <person name="Gophna U."/>
            <person name="Lurie-Weinberger M.N."/>
            <person name="Jurkevitch E."/>
        </authorList>
    </citation>
    <scope>NUCLEOTIDE SEQUENCE [LARGE SCALE GENOMIC DNA]</scope>
    <source>
        <strain evidence="1 2">JSS</strain>
    </source>
</reference>
<name>M4VB61_9BACT</name>
<dbReference type="HOGENOM" id="CLU_929584_0_0_7"/>
<dbReference type="InterPro" id="IPR020568">
    <property type="entry name" value="Ribosomal_Su5_D2-typ_SF"/>
</dbReference>
<keyword evidence="2" id="KW-1185">Reference proteome</keyword>
<dbReference type="eggNOG" id="COG1577">
    <property type="taxonomic scope" value="Bacteria"/>
</dbReference>
<dbReference type="SUPFAM" id="SSF55060">
    <property type="entry name" value="GHMP Kinase, C-terminal domain"/>
    <property type="match status" value="1"/>
</dbReference>
<evidence type="ECO:0000313" key="2">
    <source>
        <dbReference type="Proteomes" id="UP000012040"/>
    </source>
</evidence>
<dbReference type="InterPro" id="IPR036554">
    <property type="entry name" value="GHMP_kinase_C_sf"/>
</dbReference>
<dbReference type="EMBL" id="CP003537">
    <property type="protein sequence ID" value="AGH95715.1"/>
    <property type="molecule type" value="Genomic_DNA"/>
</dbReference>
<dbReference type="PATRIC" id="fig|1184267.3.peg.1515"/>
<dbReference type="OrthoDB" id="5652956at2"/>
<dbReference type="Proteomes" id="UP000012040">
    <property type="component" value="Chromosome"/>
</dbReference>
<dbReference type="KEGG" id="bex:A11Q_1499"/>
<dbReference type="STRING" id="1184267.A11Q_1499"/>
<evidence type="ECO:0008006" key="3">
    <source>
        <dbReference type="Google" id="ProtNLM"/>
    </source>
</evidence>
<dbReference type="AlphaFoldDB" id="M4VB61"/>
<gene>
    <name evidence="1" type="ORF">A11Q_1499</name>
</gene>
<proteinExistence type="predicted"/>
<protein>
    <recommendedName>
        <fullName evidence="3">GHMP kinase N-terminal domain-containing protein</fullName>
    </recommendedName>
</protein>
<sequence>MGLHIPGKTYLVGEYAVLLGGAALGLATSPCFEVSYGQGISLKSQTHPESPAGLYLNRHYPNPSQDILAAVSNPYTGGFGKSTAEYWAAVLPNMVGNNQNFSDILQEYRALHTGSGIDLAIQYFGRVTEVVPNKAGSEPDFDAKPDADFKSHGWLFEGLDFSVIATGHKIATHEHLAQLDKSRLHPLPHLSAEVCKTYVNAKEEDFLRALQEWVLALKALNLTCPSSLEICEHLKANKDILIAKPCGALGADVILAFYPSEKKVAVSEYLQSHSYQVLADKSSLHDGVKSEILKKRDYILKGDASYVG</sequence>
<dbReference type="SUPFAM" id="SSF54211">
    <property type="entry name" value="Ribosomal protein S5 domain 2-like"/>
    <property type="match status" value="1"/>
</dbReference>
<dbReference type="RefSeq" id="WP_015470205.1">
    <property type="nucleotide sequence ID" value="NC_020813.1"/>
</dbReference>
<organism evidence="1 2">
    <name type="scientific">Pseudobdellovibrio exovorus JSS</name>
    <dbReference type="NCBI Taxonomy" id="1184267"/>
    <lineage>
        <taxon>Bacteria</taxon>
        <taxon>Pseudomonadati</taxon>
        <taxon>Bdellovibrionota</taxon>
        <taxon>Bdellovibrionia</taxon>
        <taxon>Bdellovibrionales</taxon>
        <taxon>Pseudobdellovibrionaceae</taxon>
        <taxon>Pseudobdellovibrio</taxon>
    </lineage>
</organism>